<dbReference type="EMBL" id="VTAW01000009">
    <property type="protein sequence ID" value="TYT62366.1"/>
    <property type="molecule type" value="Genomic_DNA"/>
</dbReference>
<dbReference type="PANTHER" id="PTHR34512:SF30">
    <property type="entry name" value="OUTER MEMBRANE PROTEIN ASSEMBLY FACTOR BAMB"/>
    <property type="match status" value="1"/>
</dbReference>
<feature type="compositionally biased region" description="Basic and acidic residues" evidence="1">
    <location>
        <begin position="72"/>
        <end position="83"/>
    </location>
</feature>
<dbReference type="Gene3D" id="2.130.10.10">
    <property type="entry name" value="YVTN repeat-like/Quinoprotein amine dehydrogenase"/>
    <property type="match status" value="1"/>
</dbReference>
<evidence type="ECO:0000259" key="2">
    <source>
        <dbReference type="Pfam" id="PF13360"/>
    </source>
</evidence>
<dbReference type="InterPro" id="IPR002372">
    <property type="entry name" value="PQQ_rpt_dom"/>
</dbReference>
<sequence>MPSRRRLLAASSVSVAGMLGATSALAADGGGRTSTAPSLTPDGTGFESQWPMARSDAAGSGFDPDASGPQAEVREAWTRDPDASIRGSAPPIVVGDTLYVVGRRSLAALERETGSTRFVRDGPFFSSPALVETSAYRSDALALSGRAGLYGLDATGGYELPGRTVGLERWHAPGEPPSGYLSAEPREPSPVAVDGTVYAPLPETDRIAAFDGNSGRLEWQYAVGGRYASPANRPAVRDGKLFASNARSVVASVDADTGEERWRVDLETVGSLPPTATNDGVVVPASNAVVFLDADDGEVVWTYDHGGNADRGSAAVADGTAFVSDGDEELHAIDLETGDAEWTAEYGHAASPAVADGVVYVSYYWTGELLAVDAETGERLWSYDDPTVVSQPVVGDGTVYVTTDDGVLALEEGS</sequence>
<evidence type="ECO:0000313" key="3">
    <source>
        <dbReference type="EMBL" id="TYT62366.1"/>
    </source>
</evidence>
<evidence type="ECO:0000313" key="4">
    <source>
        <dbReference type="Proteomes" id="UP000324104"/>
    </source>
</evidence>
<keyword evidence="4" id="KW-1185">Reference proteome</keyword>
<gene>
    <name evidence="3" type="ORF">FYC77_09115</name>
</gene>
<dbReference type="SMART" id="SM00564">
    <property type="entry name" value="PQQ"/>
    <property type="match status" value="5"/>
</dbReference>
<name>A0A5D5AKZ3_9EURY</name>
<feature type="domain" description="Pyrrolo-quinoline quinone repeat" evidence="2">
    <location>
        <begin position="205"/>
        <end position="345"/>
    </location>
</feature>
<dbReference type="Gene3D" id="2.40.10.480">
    <property type="match status" value="2"/>
</dbReference>
<dbReference type="Gene3D" id="2.40.128.630">
    <property type="match status" value="1"/>
</dbReference>
<dbReference type="Pfam" id="PF13360">
    <property type="entry name" value="PQQ_2"/>
    <property type="match status" value="1"/>
</dbReference>
<dbReference type="PANTHER" id="PTHR34512">
    <property type="entry name" value="CELL SURFACE PROTEIN"/>
    <property type="match status" value="1"/>
</dbReference>
<organism evidence="3 4">
    <name type="scientific">Natrialba swarupiae</name>
    <dbReference type="NCBI Taxonomy" id="2448032"/>
    <lineage>
        <taxon>Archaea</taxon>
        <taxon>Methanobacteriati</taxon>
        <taxon>Methanobacteriota</taxon>
        <taxon>Stenosarchaea group</taxon>
        <taxon>Halobacteria</taxon>
        <taxon>Halobacteriales</taxon>
        <taxon>Natrialbaceae</taxon>
        <taxon>Natrialba</taxon>
    </lineage>
</organism>
<dbReference type="AlphaFoldDB" id="A0A5D5AKZ3"/>
<dbReference type="RefSeq" id="WP_149081186.1">
    <property type="nucleotide sequence ID" value="NZ_VTAW01000009.1"/>
</dbReference>
<proteinExistence type="predicted"/>
<dbReference type="Proteomes" id="UP000324104">
    <property type="component" value="Unassembled WGS sequence"/>
</dbReference>
<feature type="region of interest" description="Disordered" evidence="1">
    <location>
        <begin position="25"/>
        <end position="88"/>
    </location>
</feature>
<dbReference type="InterPro" id="IPR011047">
    <property type="entry name" value="Quinoprotein_ADH-like_sf"/>
</dbReference>
<accession>A0A5D5AKZ3</accession>
<dbReference type="InterPro" id="IPR015943">
    <property type="entry name" value="WD40/YVTN_repeat-like_dom_sf"/>
</dbReference>
<evidence type="ECO:0000256" key="1">
    <source>
        <dbReference type="SAM" id="MobiDB-lite"/>
    </source>
</evidence>
<protein>
    <submittedName>
        <fullName evidence="3">PQQ-like beta-propeller repeat protein</fullName>
    </submittedName>
</protein>
<dbReference type="SUPFAM" id="SSF50998">
    <property type="entry name" value="Quinoprotein alcohol dehydrogenase-like"/>
    <property type="match status" value="2"/>
</dbReference>
<dbReference type="InterPro" id="IPR006311">
    <property type="entry name" value="TAT_signal"/>
</dbReference>
<dbReference type="PROSITE" id="PS51318">
    <property type="entry name" value="TAT"/>
    <property type="match status" value="1"/>
</dbReference>
<reference evidence="3 4" key="1">
    <citation type="submission" date="2019-08" db="EMBL/GenBank/DDBJ databases">
        <title>Archaea genome.</title>
        <authorList>
            <person name="Kajale S."/>
            <person name="Shouche Y."/>
            <person name="Deshpande N."/>
            <person name="Sharma A."/>
        </authorList>
    </citation>
    <scope>NUCLEOTIDE SEQUENCE [LARGE SCALE GENOMIC DNA]</scope>
    <source>
        <strain evidence="3 4">ESP3B_9</strain>
    </source>
</reference>
<dbReference type="InterPro" id="IPR018391">
    <property type="entry name" value="PQQ_b-propeller_rpt"/>
</dbReference>
<comment type="caution">
    <text evidence="3">The sequence shown here is derived from an EMBL/GenBank/DDBJ whole genome shotgun (WGS) entry which is preliminary data.</text>
</comment>